<keyword evidence="1" id="KW-1133">Transmembrane helix</keyword>
<keyword evidence="1" id="KW-0472">Membrane</keyword>
<feature type="transmembrane region" description="Helical" evidence="1">
    <location>
        <begin position="43"/>
        <end position="66"/>
    </location>
</feature>
<protein>
    <submittedName>
        <fullName evidence="5">Unannotated protein</fullName>
    </submittedName>
</protein>
<keyword evidence="1" id="KW-0812">Transmembrane</keyword>
<gene>
    <name evidence="3" type="ORF">UFOPK1854_00244</name>
    <name evidence="4" type="ORF">UFOPK2592_00114</name>
    <name evidence="5" type="ORF">UFOPK3282_00115</name>
    <name evidence="2" type="ORF">UFOPK4171_00124</name>
</gene>
<dbReference type="AlphaFoldDB" id="A0A6J7BQC7"/>
<dbReference type="EMBL" id="CAESAM010000006">
    <property type="protein sequence ID" value="CAB4332764.1"/>
    <property type="molecule type" value="Genomic_DNA"/>
</dbReference>
<dbReference type="EMBL" id="CAFBJG010000006">
    <property type="protein sequence ID" value="CAB4847305.1"/>
    <property type="molecule type" value="Genomic_DNA"/>
</dbReference>
<evidence type="ECO:0000256" key="1">
    <source>
        <dbReference type="SAM" id="Phobius"/>
    </source>
</evidence>
<evidence type="ECO:0000313" key="5">
    <source>
        <dbReference type="EMBL" id="CAB4847305.1"/>
    </source>
</evidence>
<dbReference type="EMBL" id="CAEZXU010000003">
    <property type="protein sequence ID" value="CAB4689784.1"/>
    <property type="molecule type" value="Genomic_DNA"/>
</dbReference>
<proteinExistence type="predicted"/>
<evidence type="ECO:0000313" key="4">
    <source>
        <dbReference type="EMBL" id="CAB4689784.1"/>
    </source>
</evidence>
<organism evidence="5">
    <name type="scientific">freshwater metagenome</name>
    <dbReference type="NCBI Taxonomy" id="449393"/>
    <lineage>
        <taxon>unclassified sequences</taxon>
        <taxon>metagenomes</taxon>
        <taxon>ecological metagenomes</taxon>
    </lineage>
</organism>
<sequence length="129" mass="14015">MAIFDFAPAIERSRKAVTQTTAKAVLRLVPDLEHGKKAENKTFVIVISSIFISGLLALLIINTALAQDAFKLQELKRQATVLADQREAILRQVAEKSSPDKLAESASKLGMIASNNPRFLDLSATAVKP</sequence>
<evidence type="ECO:0000313" key="2">
    <source>
        <dbReference type="EMBL" id="CAB4332764.1"/>
    </source>
</evidence>
<accession>A0A6J7BQC7</accession>
<dbReference type="EMBL" id="CAEZUT010000015">
    <property type="protein sequence ID" value="CAB4605418.1"/>
    <property type="molecule type" value="Genomic_DNA"/>
</dbReference>
<name>A0A6J7BQC7_9ZZZZ</name>
<reference evidence="5" key="1">
    <citation type="submission" date="2020-05" db="EMBL/GenBank/DDBJ databases">
        <authorList>
            <person name="Chiriac C."/>
            <person name="Salcher M."/>
            <person name="Ghai R."/>
            <person name="Kavagutti S V."/>
        </authorList>
    </citation>
    <scope>NUCLEOTIDE SEQUENCE</scope>
</reference>
<evidence type="ECO:0000313" key="3">
    <source>
        <dbReference type="EMBL" id="CAB4605418.1"/>
    </source>
</evidence>